<protein>
    <submittedName>
        <fullName evidence="1">Uncharacterized protein</fullName>
    </submittedName>
</protein>
<sequence length="119" mass="13188">MLKNNIQILVVAGVRGAEFFMSYGRTIDESPDIRLCVNEGSVEVNVPATGDSVLVREREGISILDGENLTVPEFYPWTGELYNLDTGSFDLSLGFILKPRSKRAQQIIAIRKLTASQNI</sequence>
<gene>
    <name evidence="1" type="ORF">PQJ61_16390</name>
</gene>
<accession>A0AAJ1IFE8</accession>
<comment type="caution">
    <text evidence="1">The sequence shown here is derived from an EMBL/GenBank/DDBJ whole genome shotgun (WGS) entry which is preliminary data.</text>
</comment>
<dbReference type="AlphaFoldDB" id="A0AAJ1IFE8"/>
<evidence type="ECO:0000313" key="1">
    <source>
        <dbReference type="EMBL" id="MDC7228343.1"/>
    </source>
</evidence>
<organism evidence="1 2">
    <name type="scientific">Candidatus Thalassospirochaeta sargassi</name>
    <dbReference type="NCBI Taxonomy" id="3119039"/>
    <lineage>
        <taxon>Bacteria</taxon>
        <taxon>Pseudomonadati</taxon>
        <taxon>Spirochaetota</taxon>
        <taxon>Spirochaetia</taxon>
        <taxon>Spirochaetales</taxon>
        <taxon>Spirochaetaceae</taxon>
        <taxon>Candidatus Thalassospirochaeta</taxon>
    </lineage>
</organism>
<dbReference type="Proteomes" id="UP001221217">
    <property type="component" value="Unassembled WGS sequence"/>
</dbReference>
<name>A0AAJ1IFE8_9SPIO</name>
<proteinExistence type="predicted"/>
<dbReference type="EMBL" id="JAQQAL010000044">
    <property type="protein sequence ID" value="MDC7228343.1"/>
    <property type="molecule type" value="Genomic_DNA"/>
</dbReference>
<reference evidence="1 2" key="1">
    <citation type="submission" date="2022-12" db="EMBL/GenBank/DDBJ databases">
        <title>Metagenome assembled genome from gulf of manar.</title>
        <authorList>
            <person name="Kohli P."/>
            <person name="Pk S."/>
            <person name="Venkata Ramana C."/>
            <person name="Sasikala C."/>
        </authorList>
    </citation>
    <scope>NUCLEOTIDE SEQUENCE [LARGE SCALE GENOMIC DNA]</scope>
    <source>
        <strain evidence="1">JB008</strain>
    </source>
</reference>
<evidence type="ECO:0000313" key="2">
    <source>
        <dbReference type="Proteomes" id="UP001221217"/>
    </source>
</evidence>